<proteinExistence type="predicted"/>
<accession>A0ABD5NWW1</accession>
<organism evidence="2 3">
    <name type="scientific">Natribaculum luteum</name>
    <dbReference type="NCBI Taxonomy" id="1586232"/>
    <lineage>
        <taxon>Archaea</taxon>
        <taxon>Methanobacteriati</taxon>
        <taxon>Methanobacteriota</taxon>
        <taxon>Stenosarchaea group</taxon>
        <taxon>Halobacteria</taxon>
        <taxon>Halobacteriales</taxon>
        <taxon>Natrialbaceae</taxon>
        <taxon>Natribaculum</taxon>
    </lineage>
</organism>
<evidence type="ECO:0000256" key="1">
    <source>
        <dbReference type="SAM" id="MobiDB-lite"/>
    </source>
</evidence>
<dbReference type="EMBL" id="JBHSDJ010000013">
    <property type="protein sequence ID" value="MFC4246301.1"/>
    <property type="molecule type" value="Genomic_DNA"/>
</dbReference>
<dbReference type="AlphaFoldDB" id="A0ABD5NWW1"/>
<gene>
    <name evidence="2" type="ORF">ACFOZ7_04735</name>
</gene>
<evidence type="ECO:0000313" key="3">
    <source>
        <dbReference type="Proteomes" id="UP001595821"/>
    </source>
</evidence>
<protein>
    <submittedName>
        <fullName evidence="2">Uncharacterized protein</fullName>
    </submittedName>
</protein>
<feature type="region of interest" description="Disordered" evidence="1">
    <location>
        <begin position="1"/>
        <end position="22"/>
    </location>
</feature>
<reference evidence="2 3" key="1">
    <citation type="journal article" date="2014" name="Int. J. Syst. Evol. Microbiol.">
        <title>Complete genome sequence of Corynebacterium casei LMG S-19264T (=DSM 44701T), isolated from a smear-ripened cheese.</title>
        <authorList>
            <consortium name="US DOE Joint Genome Institute (JGI-PGF)"/>
            <person name="Walter F."/>
            <person name="Albersmeier A."/>
            <person name="Kalinowski J."/>
            <person name="Ruckert C."/>
        </authorList>
    </citation>
    <scope>NUCLEOTIDE SEQUENCE [LARGE SCALE GENOMIC DNA]</scope>
    <source>
        <strain evidence="2 3">IBRC-M 10912</strain>
    </source>
</reference>
<evidence type="ECO:0000313" key="2">
    <source>
        <dbReference type="EMBL" id="MFC4246301.1"/>
    </source>
</evidence>
<dbReference type="Proteomes" id="UP001595821">
    <property type="component" value="Unassembled WGS sequence"/>
</dbReference>
<dbReference type="RefSeq" id="WP_246967514.1">
    <property type="nucleotide sequence ID" value="NZ_CP095397.1"/>
</dbReference>
<comment type="caution">
    <text evidence="2">The sequence shown here is derived from an EMBL/GenBank/DDBJ whole genome shotgun (WGS) entry which is preliminary data.</text>
</comment>
<dbReference type="GeneID" id="71854923"/>
<sequence length="168" mass="18871">MALDSIFSELPDPQSHSFPSYSIPEGDPVMPIAVTRAELSTLLSLYDDFASVDPTGIDSNPFLAATSKYLQQTFGTTLHRPDEQLHDDIAALLNDFSDDLGGRDLGVVDATPKHHQTLYFFLTSCKGYHLAPHIRFDPDESAVETLYDVYERVTEQEFYLKRPETVLE</sequence>
<name>A0ABD5NWW1_9EURY</name>